<dbReference type="PRINTS" id="PR00411">
    <property type="entry name" value="PNDRDTASEI"/>
</dbReference>
<evidence type="ECO:0000313" key="2">
    <source>
        <dbReference type="EMBL" id="ASN06486.1"/>
    </source>
</evidence>
<dbReference type="Gene3D" id="3.50.50.60">
    <property type="entry name" value="FAD/NAD(P)-binding domain"/>
    <property type="match status" value="1"/>
</dbReference>
<name>A0A221MFP2_9BACI</name>
<dbReference type="AlphaFoldDB" id="A0A221MFP2"/>
<keyword evidence="3" id="KW-1185">Reference proteome</keyword>
<evidence type="ECO:0000256" key="1">
    <source>
        <dbReference type="ARBA" id="ARBA00023002"/>
    </source>
</evidence>
<sequence length="434" mass="47696">MLANLPTVVIGAGPVGLAAAAHLHKYKQNFLLLEKGSKAGTNILEWGHVQLFSPWEFNVDQTAKELLQQTEWIEPEADKLPTGKELVDEYLEPLSNLPQIKENITFGAEVIDITKKNIDKMKSGLRDQTPFVLYVKIDGLIEKIEAKTVIDATGTWNNPNPPFADGIWRTEGLEKKLHTRIPNVAKEAGIFNDKHIAVIGSGHSALNTLIDLTSLKAEYPNTKISWIVRKQQVQEAFGGKENDELAARGELGTKTHRLVDNGLVNVHSGFYVEEIKKHDGSFIIQSSDGVSISNVDEIIVNTGARPNFLFLNELRLEVDPVVESTKELAPLIDPNLHSCGTVRPHGEKELRQPEPGFYITGVKSYGRAPTFLMATGYEQVRSIVAYLSGDSEESTKVKLKLPETGVCNVNQAPEQLQIIGVNAGSGCCGTSRDC</sequence>
<dbReference type="KEGG" id="vne:CFK40_16410"/>
<protein>
    <submittedName>
        <fullName evidence="2">Flavoprotein</fullName>
    </submittedName>
</protein>
<dbReference type="InterPro" id="IPR036188">
    <property type="entry name" value="FAD/NAD-bd_sf"/>
</dbReference>
<keyword evidence="1" id="KW-0560">Oxidoreductase</keyword>
<dbReference type="GO" id="GO:0004497">
    <property type="term" value="F:monooxygenase activity"/>
    <property type="evidence" value="ECO:0007669"/>
    <property type="project" value="TreeGrafter"/>
</dbReference>
<dbReference type="EMBL" id="CP022437">
    <property type="protein sequence ID" value="ASN06486.1"/>
    <property type="molecule type" value="Genomic_DNA"/>
</dbReference>
<dbReference type="PANTHER" id="PTHR43539">
    <property type="entry name" value="FLAVIN-BINDING MONOOXYGENASE-LIKE PROTEIN (AFU_ORTHOLOGUE AFUA_4G09220)"/>
    <property type="match status" value="1"/>
</dbReference>
<dbReference type="GO" id="GO:0050660">
    <property type="term" value="F:flavin adenine dinucleotide binding"/>
    <property type="evidence" value="ECO:0007669"/>
    <property type="project" value="TreeGrafter"/>
</dbReference>
<gene>
    <name evidence="2" type="ORF">CFK40_16410</name>
</gene>
<accession>A0A221MFP2</accession>
<proteinExistence type="predicted"/>
<dbReference type="PANTHER" id="PTHR43539:SF78">
    <property type="entry name" value="FLAVIN-CONTAINING MONOOXYGENASE"/>
    <property type="match status" value="1"/>
</dbReference>
<dbReference type="SUPFAM" id="SSF51905">
    <property type="entry name" value="FAD/NAD(P)-binding domain"/>
    <property type="match status" value="1"/>
</dbReference>
<dbReference type="PRINTS" id="PR00368">
    <property type="entry name" value="FADPNR"/>
</dbReference>
<organism evidence="2 3">
    <name type="scientific">Virgibacillus necropolis</name>
    <dbReference type="NCBI Taxonomy" id="163877"/>
    <lineage>
        <taxon>Bacteria</taxon>
        <taxon>Bacillati</taxon>
        <taxon>Bacillota</taxon>
        <taxon>Bacilli</taxon>
        <taxon>Bacillales</taxon>
        <taxon>Bacillaceae</taxon>
        <taxon>Virgibacillus</taxon>
    </lineage>
</organism>
<dbReference type="Proteomes" id="UP000204391">
    <property type="component" value="Chromosome"/>
</dbReference>
<reference evidence="2 3" key="1">
    <citation type="journal article" date="2003" name="Int. J. Syst. Evol. Microbiol.">
        <title>Virgibacillus carmonensis sp. nov., Virgibacillus necropolis sp. nov. and Virgibacillus picturae sp. nov., three novel species isolated from deteriorated mural paintings, transfer of the species of the genus salibacillus to Virgibacillus, as Virgibacillus marismortui comb. nov. and Virgibacillus salexigens comb. nov., and emended description of the genus Virgibacillus.</title>
        <authorList>
            <person name="Heyrman J."/>
            <person name="Logan N.A."/>
            <person name="Busse H.J."/>
            <person name="Balcaen A."/>
            <person name="Lebbe L."/>
            <person name="Rodriguez-Diaz M."/>
            <person name="Swings J."/>
            <person name="De Vos P."/>
        </authorList>
    </citation>
    <scope>NUCLEOTIDE SEQUENCE [LARGE SCALE GENOMIC DNA]</scope>
    <source>
        <strain evidence="2 3">LMG 19488</strain>
    </source>
</reference>
<dbReference type="InterPro" id="IPR050982">
    <property type="entry name" value="Auxin_biosynth/cation_transpt"/>
</dbReference>
<dbReference type="OrthoDB" id="9773233at2"/>
<dbReference type="Pfam" id="PF13738">
    <property type="entry name" value="Pyr_redox_3"/>
    <property type="match status" value="1"/>
</dbReference>
<dbReference type="RefSeq" id="WP_089533484.1">
    <property type="nucleotide sequence ID" value="NZ_CP022437.1"/>
</dbReference>
<evidence type="ECO:0000313" key="3">
    <source>
        <dbReference type="Proteomes" id="UP000204391"/>
    </source>
</evidence>